<dbReference type="RefSeq" id="WP_311344200.1">
    <property type="nucleotide sequence ID" value="NZ_JAVREI010000002.1"/>
</dbReference>
<evidence type="ECO:0000259" key="2">
    <source>
        <dbReference type="SMART" id="SM00829"/>
    </source>
</evidence>
<protein>
    <submittedName>
        <fullName evidence="3">Zinc-binding alcohol dehydrogenase family protein</fullName>
    </submittedName>
</protein>
<comment type="caution">
    <text evidence="3">The sequence shown here is derived from an EMBL/GenBank/DDBJ whole genome shotgun (WGS) entry which is preliminary data.</text>
</comment>
<dbReference type="SUPFAM" id="SSF51735">
    <property type="entry name" value="NAD(P)-binding Rossmann-fold domains"/>
    <property type="match status" value="1"/>
</dbReference>
<feature type="domain" description="Enoyl reductase (ER)" evidence="2">
    <location>
        <begin position="10"/>
        <end position="321"/>
    </location>
</feature>
<dbReference type="Proteomes" id="UP001183222">
    <property type="component" value="Unassembled WGS sequence"/>
</dbReference>
<gene>
    <name evidence="3" type="ORF">RM425_05625</name>
</gene>
<dbReference type="Gene3D" id="3.40.50.720">
    <property type="entry name" value="NAD(P)-binding Rossmann-like Domain"/>
    <property type="match status" value="1"/>
</dbReference>
<keyword evidence="4" id="KW-1185">Reference proteome</keyword>
<dbReference type="SUPFAM" id="SSF50129">
    <property type="entry name" value="GroES-like"/>
    <property type="match status" value="1"/>
</dbReference>
<organism evidence="3 4">
    <name type="scientific">Blastococcus goldschmidtiae</name>
    <dbReference type="NCBI Taxonomy" id="3075546"/>
    <lineage>
        <taxon>Bacteria</taxon>
        <taxon>Bacillati</taxon>
        <taxon>Actinomycetota</taxon>
        <taxon>Actinomycetes</taxon>
        <taxon>Geodermatophilales</taxon>
        <taxon>Geodermatophilaceae</taxon>
        <taxon>Blastococcus</taxon>
    </lineage>
</organism>
<dbReference type="InterPro" id="IPR020843">
    <property type="entry name" value="ER"/>
</dbReference>
<accession>A0ABU2K599</accession>
<dbReference type="InterPro" id="IPR011032">
    <property type="entry name" value="GroES-like_sf"/>
</dbReference>
<proteinExistence type="predicted"/>
<evidence type="ECO:0000256" key="1">
    <source>
        <dbReference type="SAM" id="MobiDB-lite"/>
    </source>
</evidence>
<dbReference type="PANTHER" id="PTHR43677">
    <property type="entry name" value="SHORT-CHAIN DEHYDROGENASE/REDUCTASE"/>
    <property type="match status" value="1"/>
</dbReference>
<dbReference type="Pfam" id="PF00107">
    <property type="entry name" value="ADH_zinc_N"/>
    <property type="match status" value="1"/>
</dbReference>
<dbReference type="InterPro" id="IPR036291">
    <property type="entry name" value="NAD(P)-bd_dom_sf"/>
</dbReference>
<name>A0ABU2K599_9ACTN</name>
<dbReference type="InterPro" id="IPR013154">
    <property type="entry name" value="ADH-like_N"/>
</dbReference>
<dbReference type="Pfam" id="PF08240">
    <property type="entry name" value="ADH_N"/>
    <property type="match status" value="1"/>
</dbReference>
<dbReference type="PANTHER" id="PTHR43677:SF4">
    <property type="entry name" value="QUINONE OXIDOREDUCTASE-LIKE PROTEIN 2"/>
    <property type="match status" value="1"/>
</dbReference>
<dbReference type="Gene3D" id="3.90.180.10">
    <property type="entry name" value="Medium-chain alcohol dehydrogenases, catalytic domain"/>
    <property type="match status" value="1"/>
</dbReference>
<dbReference type="EMBL" id="JAVREI010000002">
    <property type="protein sequence ID" value="MDT0275377.1"/>
    <property type="molecule type" value="Genomic_DNA"/>
</dbReference>
<sequence length="323" mass="32417">MRAAVVSTPGETPELVEHPEPTSGAGEAVVRVSAAPLVPLDLLCASGTSYFGRPATPYVPGVQGVGVVESSPDLAPGTRVWFATSAGMAPGDGSLAERCAVRADDVVPVDADVPDAALAALGLSAVAAWMSLTWRGGLRPGEHVLVLGAGGAVGQVAVGAARVLGAGQVVAVARSAAARERARAAGADQVLPLDGDADVLTDRFREALGGRLDLVIDPVFGTAATAASRVLSDGGRLVNLGGASGDLAEFSSAVLRARSASVLGYTNNALTPARRREALMTVAGHAAGGRLAVAHEEVPLADVAAAWRRQATGDPGVRLVLTP</sequence>
<dbReference type="InterPro" id="IPR013149">
    <property type="entry name" value="ADH-like_C"/>
</dbReference>
<evidence type="ECO:0000313" key="4">
    <source>
        <dbReference type="Proteomes" id="UP001183222"/>
    </source>
</evidence>
<reference evidence="4" key="1">
    <citation type="submission" date="2023-07" db="EMBL/GenBank/DDBJ databases">
        <title>30 novel species of actinomycetes from the DSMZ collection.</title>
        <authorList>
            <person name="Nouioui I."/>
        </authorList>
    </citation>
    <scope>NUCLEOTIDE SEQUENCE [LARGE SCALE GENOMIC DNA]</scope>
    <source>
        <strain evidence="4">DSM 46792</strain>
    </source>
</reference>
<feature type="region of interest" description="Disordered" evidence="1">
    <location>
        <begin position="1"/>
        <end position="23"/>
    </location>
</feature>
<evidence type="ECO:0000313" key="3">
    <source>
        <dbReference type="EMBL" id="MDT0275377.1"/>
    </source>
</evidence>
<dbReference type="InterPro" id="IPR051397">
    <property type="entry name" value="Zn-ADH-like_protein"/>
</dbReference>
<dbReference type="SMART" id="SM00829">
    <property type="entry name" value="PKS_ER"/>
    <property type="match status" value="1"/>
</dbReference>